<dbReference type="EMBL" id="VOMC01000015">
    <property type="protein sequence ID" value="NVI05260.1"/>
    <property type="molecule type" value="Genomic_DNA"/>
</dbReference>
<sequence length="580" mass="62713">MTETPLANAVEQACMTLRPERGESPELDIAFVSEPGSSGRNEDYVGVMLGDLMQRSARGSVVALADGMSGGRGGRVAAELAVRSFIDGYYAPPHTLAPEAAASRALDAIHRWLHQIGRSDAALNQMAACFAALVIRGATAWLVGAGDVRLYQLRDGEVSQLGGDDVIDVPFGAFVAHAIGLQNALVTRIENWALKEGDRLLLCSDGLYRRIPWRELRAVLSTQAPAAAVAERLVQMARSRGSTDDVSAVVVDVRKVPDLDYRYLEGVLGDLPILAVPACGEVIDGYALSTVLSDGHYSRIFIGHDLAAPQKRLALKFPKPRVDEDANVRQSIVRERWLAGKIDSENVLAPSAIDPARQTRLYVVMPFLDGLPLETLMTPALMSLTRGLAIARQLGRAIHALNRQGIFHRDIKPENVLVSPDDSVRLLDLGFAYMPGLLAPGPSTAPGTPAYMAPELIKGAEGDARSEVFAFGVTLYRMFSGGRSPYGFNSRVPLQHHRPDLPVWLDLVLEKAMQADPERRYQDALEVCAELDRFAAGGGETATAERLPLIERSPVTFWKSVALILLILLLIALAHGSGGT</sequence>
<dbReference type="Gene3D" id="1.10.510.10">
    <property type="entry name" value="Transferase(Phosphotransferase) domain 1"/>
    <property type="match status" value="1"/>
</dbReference>
<dbReference type="RefSeq" id="WP_176367206.1">
    <property type="nucleotide sequence ID" value="NZ_JBNDLW010000002.1"/>
</dbReference>
<keyword evidence="9" id="KW-1185">Reference proteome</keyword>
<keyword evidence="5" id="KW-0812">Transmembrane</keyword>
<dbReference type="InterPro" id="IPR036457">
    <property type="entry name" value="PPM-type-like_dom_sf"/>
</dbReference>
<evidence type="ECO:0000256" key="2">
    <source>
        <dbReference type="ARBA" id="ARBA00022741"/>
    </source>
</evidence>
<feature type="transmembrane region" description="Helical" evidence="5">
    <location>
        <begin position="556"/>
        <end position="574"/>
    </location>
</feature>
<comment type="caution">
    <text evidence="8">The sequence shown here is derived from an EMBL/GenBank/DDBJ whole genome shotgun (WGS) entry which is preliminary data.</text>
</comment>
<proteinExistence type="predicted"/>
<evidence type="ECO:0000256" key="1">
    <source>
        <dbReference type="ARBA" id="ARBA00022679"/>
    </source>
</evidence>
<keyword evidence="5" id="KW-1133">Transmembrane helix</keyword>
<keyword evidence="4" id="KW-0067">ATP-binding</keyword>
<dbReference type="SUPFAM" id="SSF81606">
    <property type="entry name" value="PP2C-like"/>
    <property type="match status" value="1"/>
</dbReference>
<dbReference type="Pfam" id="PF00069">
    <property type="entry name" value="Pkinase"/>
    <property type="match status" value="1"/>
</dbReference>
<dbReference type="PANTHER" id="PTHR43289:SF6">
    <property type="entry name" value="SERINE_THREONINE-PROTEIN KINASE NEKL-3"/>
    <property type="match status" value="1"/>
</dbReference>
<evidence type="ECO:0000256" key="3">
    <source>
        <dbReference type="ARBA" id="ARBA00022777"/>
    </source>
</evidence>
<evidence type="ECO:0000313" key="8">
    <source>
        <dbReference type="EMBL" id="NVI05260.1"/>
    </source>
</evidence>
<feature type="domain" description="Protein kinase" evidence="6">
    <location>
        <begin position="286"/>
        <end position="535"/>
    </location>
</feature>
<evidence type="ECO:0000259" key="6">
    <source>
        <dbReference type="PROSITE" id="PS50011"/>
    </source>
</evidence>
<keyword evidence="5" id="KW-0472">Membrane</keyword>
<dbReference type="SMART" id="SM00220">
    <property type="entry name" value="S_TKc"/>
    <property type="match status" value="1"/>
</dbReference>
<feature type="domain" description="PPM-type phosphatase" evidence="7">
    <location>
        <begin position="28"/>
        <end position="253"/>
    </location>
</feature>
<evidence type="ECO:0000313" key="9">
    <source>
        <dbReference type="Proteomes" id="UP000821598"/>
    </source>
</evidence>
<dbReference type="SMART" id="SM00331">
    <property type="entry name" value="PP2C_SIG"/>
    <property type="match status" value="1"/>
</dbReference>
<dbReference type="Gene3D" id="3.30.200.20">
    <property type="entry name" value="Phosphorylase Kinase, domain 1"/>
    <property type="match status" value="1"/>
</dbReference>
<dbReference type="InterPro" id="IPR008271">
    <property type="entry name" value="Ser/Thr_kinase_AS"/>
</dbReference>
<keyword evidence="2" id="KW-0547">Nucleotide-binding</keyword>
<dbReference type="Pfam" id="PF13672">
    <property type="entry name" value="PP2C_2"/>
    <property type="match status" value="1"/>
</dbReference>
<dbReference type="InterPro" id="IPR011009">
    <property type="entry name" value="Kinase-like_dom_sf"/>
</dbReference>
<evidence type="ECO:0000259" key="7">
    <source>
        <dbReference type="PROSITE" id="PS51746"/>
    </source>
</evidence>
<name>A0ABX2NLX3_9BURK</name>
<dbReference type="Gene3D" id="3.60.40.10">
    <property type="entry name" value="PPM-type phosphatase domain"/>
    <property type="match status" value="1"/>
</dbReference>
<dbReference type="InterPro" id="IPR001932">
    <property type="entry name" value="PPM-type_phosphatase-like_dom"/>
</dbReference>
<organism evidence="8 9">
    <name type="scientific">Paraburkholderia youngii</name>
    <dbReference type="NCBI Taxonomy" id="2782701"/>
    <lineage>
        <taxon>Bacteria</taxon>
        <taxon>Pseudomonadati</taxon>
        <taxon>Pseudomonadota</taxon>
        <taxon>Betaproteobacteria</taxon>
        <taxon>Burkholderiales</taxon>
        <taxon>Burkholderiaceae</taxon>
        <taxon>Paraburkholderia</taxon>
    </lineage>
</organism>
<gene>
    <name evidence="8" type="ORF">FSB64_16060</name>
</gene>
<dbReference type="PANTHER" id="PTHR43289">
    <property type="entry name" value="MITOGEN-ACTIVATED PROTEIN KINASE KINASE KINASE 20-RELATED"/>
    <property type="match status" value="1"/>
</dbReference>
<dbReference type="InterPro" id="IPR000719">
    <property type="entry name" value="Prot_kinase_dom"/>
</dbReference>
<keyword evidence="3 8" id="KW-0418">Kinase</keyword>
<dbReference type="CDD" id="cd14014">
    <property type="entry name" value="STKc_PknB_like"/>
    <property type="match status" value="1"/>
</dbReference>
<evidence type="ECO:0000256" key="5">
    <source>
        <dbReference type="SAM" id="Phobius"/>
    </source>
</evidence>
<protein>
    <submittedName>
        <fullName evidence="8">Bifunctional protein-serine/threonine kinase/phosphatase</fullName>
    </submittedName>
</protein>
<reference evidence="8 9" key="1">
    <citation type="submission" date="2019-08" db="EMBL/GenBank/DDBJ databases">
        <title>Paraburkholderia simonii sp. nov. and P. youngii sp. nov. Brazilian and Mexican Mimosa-associated rhizobia.</title>
        <authorList>
            <person name="Mavima L."/>
            <person name="Beukes C.W."/>
            <person name="Palmer M."/>
            <person name="De Meyer S.E."/>
            <person name="James E.K."/>
            <person name="Maluk M."/>
            <person name="Avontuur J.R."/>
            <person name="Chan W.Y."/>
            <person name="Venter S.N."/>
            <person name="Steenkamp E.T."/>
        </authorList>
    </citation>
    <scope>NUCLEOTIDE SEQUENCE [LARGE SCALE GENOMIC DNA]</scope>
    <source>
        <strain evidence="8 9">JPY454</strain>
    </source>
</reference>
<dbReference type="SMART" id="SM00332">
    <property type="entry name" value="PP2Cc"/>
    <property type="match status" value="1"/>
</dbReference>
<dbReference type="Proteomes" id="UP000821598">
    <property type="component" value="Unassembled WGS sequence"/>
</dbReference>
<accession>A0ABX2NLX3</accession>
<dbReference type="PROSITE" id="PS51746">
    <property type="entry name" value="PPM_2"/>
    <property type="match status" value="1"/>
</dbReference>
<dbReference type="GO" id="GO:0016301">
    <property type="term" value="F:kinase activity"/>
    <property type="evidence" value="ECO:0007669"/>
    <property type="project" value="UniProtKB-KW"/>
</dbReference>
<dbReference type="PROSITE" id="PS50011">
    <property type="entry name" value="PROTEIN_KINASE_DOM"/>
    <property type="match status" value="1"/>
</dbReference>
<evidence type="ECO:0000256" key="4">
    <source>
        <dbReference type="ARBA" id="ARBA00022840"/>
    </source>
</evidence>
<keyword evidence="1" id="KW-0808">Transferase</keyword>
<dbReference type="PROSITE" id="PS00108">
    <property type="entry name" value="PROTEIN_KINASE_ST"/>
    <property type="match status" value="1"/>
</dbReference>
<dbReference type="SUPFAM" id="SSF56112">
    <property type="entry name" value="Protein kinase-like (PK-like)"/>
    <property type="match status" value="1"/>
</dbReference>